<feature type="transmembrane region" description="Helical" evidence="1">
    <location>
        <begin position="51"/>
        <end position="71"/>
    </location>
</feature>
<evidence type="ECO:0000313" key="3">
    <source>
        <dbReference type="Proteomes" id="UP000360750"/>
    </source>
</evidence>
<dbReference type="Proteomes" id="UP000360750">
    <property type="component" value="Unassembled WGS sequence"/>
</dbReference>
<gene>
    <name evidence="2" type="ORF">NCTC8139_04093</name>
</gene>
<reference evidence="2 3" key="1">
    <citation type="submission" date="2019-02" db="EMBL/GenBank/DDBJ databases">
        <authorList>
            <consortium name="Pathogen Informatics"/>
        </authorList>
    </citation>
    <scope>NUCLEOTIDE SEQUENCE [LARGE SCALE GENOMIC DNA]</scope>
    <source>
        <strain evidence="2 3">3012STDY6756503</strain>
    </source>
</reference>
<evidence type="ECO:0000313" key="2">
    <source>
        <dbReference type="EMBL" id="VFA90508.1"/>
    </source>
</evidence>
<keyword evidence="1" id="KW-0812">Transmembrane</keyword>
<evidence type="ECO:0000256" key="1">
    <source>
        <dbReference type="SAM" id="Phobius"/>
    </source>
</evidence>
<dbReference type="EMBL" id="CAACYD010000007">
    <property type="protein sequence ID" value="VFA90508.1"/>
    <property type="molecule type" value="Genomic_DNA"/>
</dbReference>
<accession>A0ABD7V7W8</accession>
<proteinExistence type="predicted"/>
<protein>
    <submittedName>
        <fullName evidence="2">Uncharacterized protein</fullName>
    </submittedName>
</protein>
<name>A0ABD7V7W8_9ACTN</name>
<sequence length="77" mass="8738">MGLHEHREVRPRKKRPIVRIALLIVQIFVSLIALAEGFGILFALVRFGTIVWFHIPVFLVAAVVAVITSRLRQRLAP</sequence>
<feature type="transmembrane region" description="Helical" evidence="1">
    <location>
        <begin position="20"/>
        <end position="45"/>
    </location>
</feature>
<keyword evidence="1" id="KW-0472">Membrane</keyword>
<comment type="caution">
    <text evidence="2">The sequence shown here is derived from an EMBL/GenBank/DDBJ whole genome shotgun (WGS) entry which is preliminary data.</text>
</comment>
<organism evidence="2 3">
    <name type="scientific">Gordonia paraffinivorans</name>
    <dbReference type="NCBI Taxonomy" id="175628"/>
    <lineage>
        <taxon>Bacteria</taxon>
        <taxon>Bacillati</taxon>
        <taxon>Actinomycetota</taxon>
        <taxon>Actinomycetes</taxon>
        <taxon>Mycobacteriales</taxon>
        <taxon>Gordoniaceae</taxon>
        <taxon>Gordonia</taxon>
    </lineage>
</organism>
<keyword evidence="1" id="KW-1133">Transmembrane helix</keyword>
<dbReference type="AlphaFoldDB" id="A0ABD7V7W8"/>